<evidence type="ECO:0000313" key="1">
    <source>
        <dbReference type="EMBL" id="MBB5066418.1"/>
    </source>
</evidence>
<accession>A0A7W7ZV90</accession>
<sequence>MSNNLDQEDDMLDEYDFSKGVRGKYASQFKDVSRLVSLDPDVKAVFPDSEAVNEALRGLIKARGVAAHELKKAS</sequence>
<dbReference type="AlphaFoldDB" id="A0A7W7ZV90"/>
<dbReference type="EMBL" id="JACHIO010000027">
    <property type="protein sequence ID" value="MBB5066418.1"/>
    <property type="molecule type" value="Genomic_DNA"/>
</dbReference>
<protein>
    <submittedName>
        <fullName evidence="1">Uncharacterized protein</fullName>
    </submittedName>
</protein>
<gene>
    <name evidence="1" type="ORF">HDF15_004795</name>
</gene>
<organism evidence="1 2">
    <name type="scientific">Granulicella mallensis</name>
    <dbReference type="NCBI Taxonomy" id="940614"/>
    <lineage>
        <taxon>Bacteria</taxon>
        <taxon>Pseudomonadati</taxon>
        <taxon>Acidobacteriota</taxon>
        <taxon>Terriglobia</taxon>
        <taxon>Terriglobales</taxon>
        <taxon>Acidobacteriaceae</taxon>
        <taxon>Granulicella</taxon>
    </lineage>
</organism>
<dbReference type="Proteomes" id="UP000584867">
    <property type="component" value="Unassembled WGS sequence"/>
</dbReference>
<proteinExistence type="predicted"/>
<dbReference type="OMA" id="RGKYYKR"/>
<comment type="caution">
    <text evidence="1">The sequence shown here is derived from an EMBL/GenBank/DDBJ whole genome shotgun (WGS) entry which is preliminary data.</text>
</comment>
<name>A0A7W7ZV90_9BACT</name>
<reference evidence="1 2" key="1">
    <citation type="submission" date="2020-08" db="EMBL/GenBank/DDBJ databases">
        <title>Genomic Encyclopedia of Type Strains, Phase IV (KMG-V): Genome sequencing to study the core and pangenomes of soil and plant-associated prokaryotes.</title>
        <authorList>
            <person name="Whitman W."/>
        </authorList>
    </citation>
    <scope>NUCLEOTIDE SEQUENCE [LARGE SCALE GENOMIC DNA]</scope>
    <source>
        <strain evidence="1 2">X5P3</strain>
    </source>
</reference>
<dbReference type="RefSeq" id="WP_014264891.1">
    <property type="nucleotide sequence ID" value="NZ_JACHIO010000027.1"/>
</dbReference>
<evidence type="ECO:0000313" key="2">
    <source>
        <dbReference type="Proteomes" id="UP000584867"/>
    </source>
</evidence>